<sequence>MAAAALRGLGRWVRAAAAGSGLQPAGPLRTVQASYNARRLGLDLSGFYLPQAGGPEWQRGPRARRKLYGRWGGASGLQAEALWPEPGELRQLRLHQAEWEPSLQQMQSDLRARELEEQMQRRERQKLIAANMAKMPKMVEDWRREKRELKANQREEKLRRERLLSEARERFGYTIDPRSAKFQEMVKELEKEEKKKRKLMKRRQREEGAGGEARAASAAGTS</sequence>
<reference evidence="15 16" key="1">
    <citation type="journal article" date="2018" name="Nat. Ecol. Evol.">
        <title>Shark genomes provide insights into elasmobranch evolution and the origin of vertebrates.</title>
        <authorList>
            <person name="Hara Y"/>
            <person name="Yamaguchi K"/>
            <person name="Onimaru K"/>
            <person name="Kadota M"/>
            <person name="Koyanagi M"/>
            <person name="Keeley SD"/>
            <person name="Tatsumi K"/>
            <person name="Tanaka K"/>
            <person name="Motone F"/>
            <person name="Kageyama Y"/>
            <person name="Nozu R"/>
            <person name="Adachi N"/>
            <person name="Nishimura O"/>
            <person name="Nakagawa R"/>
            <person name="Tanegashima C"/>
            <person name="Kiyatake I"/>
            <person name="Matsumoto R"/>
            <person name="Murakumo K"/>
            <person name="Nishida K"/>
            <person name="Terakita A"/>
            <person name="Kuratani S"/>
            <person name="Sato K"/>
            <person name="Hyodo S Kuraku.S."/>
        </authorList>
    </citation>
    <scope>NUCLEOTIDE SEQUENCE [LARGE SCALE GENOMIC DNA]</scope>
</reference>
<dbReference type="EMBL" id="BFAA01004927">
    <property type="protein sequence ID" value="GCB60198.1"/>
    <property type="molecule type" value="Genomic_DNA"/>
</dbReference>
<feature type="region of interest" description="Disordered" evidence="14">
    <location>
        <begin position="189"/>
        <end position="222"/>
    </location>
</feature>
<dbReference type="GO" id="GO:1990904">
    <property type="term" value="C:ribonucleoprotein complex"/>
    <property type="evidence" value="ECO:0007669"/>
    <property type="project" value="UniProtKB-KW"/>
</dbReference>
<dbReference type="STRING" id="75743.A0A401NH51"/>
<evidence type="ECO:0000256" key="6">
    <source>
        <dbReference type="ARBA" id="ARBA00023128"/>
    </source>
</evidence>
<evidence type="ECO:0000256" key="10">
    <source>
        <dbReference type="ARBA" id="ARBA00030700"/>
    </source>
</evidence>
<dbReference type="InterPro" id="IPR018472">
    <property type="entry name" value="Ribosomal_mL64"/>
</dbReference>
<dbReference type="PANTHER" id="PTHR31761:SF1">
    <property type="entry name" value="LARGE RIBOSOMAL SUBUNIT PROTEIN ML64"/>
    <property type="match status" value="1"/>
</dbReference>
<dbReference type="GO" id="GO:0005739">
    <property type="term" value="C:mitochondrion"/>
    <property type="evidence" value="ECO:0007669"/>
    <property type="project" value="UniProtKB-SubCell"/>
</dbReference>
<dbReference type="Proteomes" id="UP000288216">
    <property type="component" value="Unassembled WGS sequence"/>
</dbReference>
<evidence type="ECO:0000256" key="2">
    <source>
        <dbReference type="ARBA" id="ARBA00004173"/>
    </source>
</evidence>
<comment type="subcellular location">
    <subcellularLocation>
        <location evidence="2">Mitochondrion</location>
    </subcellularLocation>
    <subcellularLocation>
        <location evidence="1">Nucleus</location>
    </subcellularLocation>
</comment>
<evidence type="ECO:0000256" key="14">
    <source>
        <dbReference type="SAM" id="MobiDB-lite"/>
    </source>
</evidence>
<evidence type="ECO:0000256" key="3">
    <source>
        <dbReference type="ARBA" id="ARBA00005421"/>
    </source>
</evidence>
<keyword evidence="8" id="KW-0687">Ribonucleoprotein</keyword>
<dbReference type="OMA" id="EPHSWIH"/>
<comment type="caution">
    <text evidence="15">The sequence shown here is derived from an EMBL/GenBank/DDBJ whole genome shotgun (WGS) entry which is preliminary data.</text>
</comment>
<dbReference type="Pfam" id="PF10147">
    <property type="entry name" value="CR6_interact"/>
    <property type="match status" value="1"/>
</dbReference>
<evidence type="ECO:0000256" key="13">
    <source>
        <dbReference type="ARBA" id="ARBA00060144"/>
    </source>
</evidence>
<accession>A0A401NH51</accession>
<evidence type="ECO:0000256" key="9">
    <source>
        <dbReference type="ARBA" id="ARBA00023306"/>
    </source>
</evidence>
<dbReference type="Gene3D" id="6.10.280.120">
    <property type="entry name" value="Growth arrest and DNA-damage-inducible proteins-interacting protein 1"/>
    <property type="match status" value="1"/>
</dbReference>
<evidence type="ECO:0000256" key="11">
    <source>
        <dbReference type="ARBA" id="ARBA00035184"/>
    </source>
</evidence>
<dbReference type="GO" id="GO:0005634">
    <property type="term" value="C:nucleus"/>
    <property type="evidence" value="ECO:0007669"/>
    <property type="project" value="UniProtKB-SubCell"/>
</dbReference>
<dbReference type="GO" id="GO:0005840">
    <property type="term" value="C:ribosome"/>
    <property type="evidence" value="ECO:0007669"/>
    <property type="project" value="UniProtKB-KW"/>
</dbReference>
<dbReference type="InterPro" id="IPR043035">
    <property type="entry name" value="Ribosomal_mL64_sf"/>
</dbReference>
<gene>
    <name evidence="15" type="ORF">scyTo_0011090</name>
</gene>
<evidence type="ECO:0000313" key="15">
    <source>
        <dbReference type="EMBL" id="GCB60198.1"/>
    </source>
</evidence>
<evidence type="ECO:0000313" key="16">
    <source>
        <dbReference type="Proteomes" id="UP000288216"/>
    </source>
</evidence>
<feature type="compositionally biased region" description="Low complexity" evidence="14">
    <location>
        <begin position="212"/>
        <end position="222"/>
    </location>
</feature>
<dbReference type="OrthoDB" id="6247992at2759"/>
<name>A0A401NH51_SCYTO</name>
<keyword evidence="7" id="KW-0539">Nucleus</keyword>
<evidence type="ECO:0000256" key="4">
    <source>
        <dbReference type="ARBA" id="ARBA00022980"/>
    </source>
</evidence>
<dbReference type="PANTHER" id="PTHR31761">
    <property type="entry name" value="GROWTH ARREST AND DNA DAMAGE-INDUCIBLE PROTEINS-INTERACTING PROTEIN 1 GADD45GIP1"/>
    <property type="match status" value="1"/>
</dbReference>
<evidence type="ECO:0000256" key="8">
    <source>
        <dbReference type="ARBA" id="ARBA00023274"/>
    </source>
</evidence>
<proteinExistence type="inferred from homology"/>
<evidence type="ECO:0000256" key="5">
    <source>
        <dbReference type="ARBA" id="ARBA00023054"/>
    </source>
</evidence>
<evidence type="ECO:0000256" key="12">
    <source>
        <dbReference type="ARBA" id="ARBA00035485"/>
    </source>
</evidence>
<comment type="function">
    <text evidence="13">Acts as a negative regulator of G1 to S cell cycle phase progression by inhibiting cyclin-dependent kinases. Inhibitory effects are additive with GADD45 proteins but also occur in the absence of GADD45 proteins. Acts as a repressor of the orphan nuclear receptor NR4A1 by inhibiting AB domain-mediated transcriptional activity. May be involved in the hormone-mediated regulation of NR4A1 transcriptional activity. May play a role in mitochondrial protein synthesis.</text>
</comment>
<dbReference type="AlphaFoldDB" id="A0A401NH51"/>
<protein>
    <recommendedName>
        <fullName evidence="11">Large ribosomal subunit protein mL64</fullName>
    </recommendedName>
    <alternativeName>
        <fullName evidence="10">39S ribosomal protein L59, mitochondrial</fullName>
    </alternativeName>
    <alternativeName>
        <fullName evidence="12">Growth arrest and DNA damage-inducible proteins-interacting protein 1</fullName>
    </alternativeName>
</protein>
<feature type="compositionally biased region" description="Basic residues" evidence="14">
    <location>
        <begin position="194"/>
        <end position="203"/>
    </location>
</feature>
<keyword evidence="5" id="KW-0175">Coiled coil</keyword>
<evidence type="ECO:0000256" key="1">
    <source>
        <dbReference type="ARBA" id="ARBA00004123"/>
    </source>
</evidence>
<keyword evidence="9" id="KW-0131">Cell cycle</keyword>
<keyword evidence="4" id="KW-0689">Ribosomal protein</keyword>
<comment type="similarity">
    <text evidence="3">Belongs to the mitochondrion-specific ribosomal protein mL64 family.</text>
</comment>
<organism evidence="15 16">
    <name type="scientific">Scyliorhinus torazame</name>
    <name type="common">Cloudy catshark</name>
    <name type="synonym">Catulus torazame</name>
    <dbReference type="NCBI Taxonomy" id="75743"/>
    <lineage>
        <taxon>Eukaryota</taxon>
        <taxon>Metazoa</taxon>
        <taxon>Chordata</taxon>
        <taxon>Craniata</taxon>
        <taxon>Vertebrata</taxon>
        <taxon>Chondrichthyes</taxon>
        <taxon>Elasmobranchii</taxon>
        <taxon>Galeomorphii</taxon>
        <taxon>Galeoidea</taxon>
        <taxon>Carcharhiniformes</taxon>
        <taxon>Scyliorhinidae</taxon>
        <taxon>Scyliorhinus</taxon>
    </lineage>
</organism>
<keyword evidence="16" id="KW-1185">Reference proteome</keyword>
<keyword evidence="6" id="KW-0496">Mitochondrion</keyword>
<evidence type="ECO:0000256" key="7">
    <source>
        <dbReference type="ARBA" id="ARBA00023242"/>
    </source>
</evidence>